<protein>
    <submittedName>
        <fullName evidence="1">Uncharacterized protein</fullName>
    </submittedName>
</protein>
<sequence>MIFHRFELIARDDREVGLDDQAIFPSSRHPFSAISKEERESKGERGSYEEEFLRDFTKVTPSKDLSSSSLIIILNFLEVLKRSNSASNQGSLPASGGKKGVGFSSCFWRKQKELGSLPHLGW</sequence>
<proteinExistence type="predicted"/>
<evidence type="ECO:0000313" key="1">
    <source>
        <dbReference type="EMBL" id="PKU87600.1"/>
    </source>
</evidence>
<dbReference type="Proteomes" id="UP000233837">
    <property type="component" value="Unassembled WGS sequence"/>
</dbReference>
<reference evidence="1 2" key="1">
    <citation type="journal article" date="2016" name="Sci. Rep.">
        <title>The Dendrobium catenatum Lindl. genome sequence provides insights into polysaccharide synthase, floral development and adaptive evolution.</title>
        <authorList>
            <person name="Zhang G.Q."/>
            <person name="Xu Q."/>
            <person name="Bian C."/>
            <person name="Tsai W.C."/>
            <person name="Yeh C.M."/>
            <person name="Liu K.W."/>
            <person name="Yoshida K."/>
            <person name="Zhang L.S."/>
            <person name="Chang S.B."/>
            <person name="Chen F."/>
            <person name="Shi Y."/>
            <person name="Su Y.Y."/>
            <person name="Zhang Y.Q."/>
            <person name="Chen L.J."/>
            <person name="Yin Y."/>
            <person name="Lin M."/>
            <person name="Huang H."/>
            <person name="Deng H."/>
            <person name="Wang Z.W."/>
            <person name="Zhu S.L."/>
            <person name="Zhao X."/>
            <person name="Deng C."/>
            <person name="Niu S.C."/>
            <person name="Huang J."/>
            <person name="Wang M."/>
            <person name="Liu G.H."/>
            <person name="Yang H.J."/>
            <person name="Xiao X.J."/>
            <person name="Hsiao Y.Y."/>
            <person name="Wu W.L."/>
            <person name="Chen Y.Y."/>
            <person name="Mitsuda N."/>
            <person name="Ohme-Takagi M."/>
            <person name="Luo Y.B."/>
            <person name="Van de Peer Y."/>
            <person name="Liu Z.J."/>
        </authorList>
    </citation>
    <scope>NUCLEOTIDE SEQUENCE [LARGE SCALE GENOMIC DNA]</scope>
    <source>
        <tissue evidence="1">The whole plant</tissue>
    </source>
</reference>
<accession>A0A2I0XI78</accession>
<keyword evidence="2" id="KW-1185">Reference proteome</keyword>
<organism evidence="1 2">
    <name type="scientific">Dendrobium catenatum</name>
    <dbReference type="NCBI Taxonomy" id="906689"/>
    <lineage>
        <taxon>Eukaryota</taxon>
        <taxon>Viridiplantae</taxon>
        <taxon>Streptophyta</taxon>
        <taxon>Embryophyta</taxon>
        <taxon>Tracheophyta</taxon>
        <taxon>Spermatophyta</taxon>
        <taxon>Magnoliopsida</taxon>
        <taxon>Liliopsida</taxon>
        <taxon>Asparagales</taxon>
        <taxon>Orchidaceae</taxon>
        <taxon>Epidendroideae</taxon>
        <taxon>Malaxideae</taxon>
        <taxon>Dendrobiinae</taxon>
        <taxon>Dendrobium</taxon>
    </lineage>
</organism>
<gene>
    <name evidence="1" type="ORF">MA16_Dca016919</name>
</gene>
<name>A0A2I0XI78_9ASPA</name>
<evidence type="ECO:0000313" key="2">
    <source>
        <dbReference type="Proteomes" id="UP000233837"/>
    </source>
</evidence>
<dbReference type="AlphaFoldDB" id="A0A2I0XI78"/>
<reference evidence="1 2" key="2">
    <citation type="journal article" date="2017" name="Nature">
        <title>The Apostasia genome and the evolution of orchids.</title>
        <authorList>
            <person name="Zhang G.Q."/>
            <person name="Liu K.W."/>
            <person name="Li Z."/>
            <person name="Lohaus R."/>
            <person name="Hsiao Y.Y."/>
            <person name="Niu S.C."/>
            <person name="Wang J.Y."/>
            <person name="Lin Y.C."/>
            <person name="Xu Q."/>
            <person name="Chen L.J."/>
            <person name="Yoshida K."/>
            <person name="Fujiwara S."/>
            <person name="Wang Z.W."/>
            <person name="Zhang Y.Q."/>
            <person name="Mitsuda N."/>
            <person name="Wang M."/>
            <person name="Liu G.H."/>
            <person name="Pecoraro L."/>
            <person name="Huang H.X."/>
            <person name="Xiao X.J."/>
            <person name="Lin M."/>
            <person name="Wu X.Y."/>
            <person name="Wu W.L."/>
            <person name="Chen Y.Y."/>
            <person name="Chang S.B."/>
            <person name="Sakamoto S."/>
            <person name="Ohme-Takagi M."/>
            <person name="Yagi M."/>
            <person name="Zeng S.J."/>
            <person name="Shen C.Y."/>
            <person name="Yeh C.M."/>
            <person name="Luo Y.B."/>
            <person name="Tsai W.C."/>
            <person name="Van de Peer Y."/>
            <person name="Liu Z.J."/>
        </authorList>
    </citation>
    <scope>NUCLEOTIDE SEQUENCE [LARGE SCALE GENOMIC DNA]</scope>
    <source>
        <tissue evidence="1">The whole plant</tissue>
    </source>
</reference>
<dbReference type="EMBL" id="KZ501865">
    <property type="protein sequence ID" value="PKU87600.1"/>
    <property type="molecule type" value="Genomic_DNA"/>
</dbReference>